<organism evidence="6 7">
    <name type="scientific">Agreia pratensis</name>
    <dbReference type="NCBI Taxonomy" id="150121"/>
    <lineage>
        <taxon>Bacteria</taxon>
        <taxon>Bacillati</taxon>
        <taxon>Actinomycetota</taxon>
        <taxon>Actinomycetes</taxon>
        <taxon>Micrococcales</taxon>
        <taxon>Microbacteriaceae</taxon>
        <taxon>Agreia</taxon>
    </lineage>
</organism>
<gene>
    <name evidence="6" type="ORF">SAMN06296010_0129</name>
</gene>
<reference evidence="7" key="1">
    <citation type="submission" date="2017-04" db="EMBL/GenBank/DDBJ databases">
        <authorList>
            <person name="Varghese N."/>
            <person name="Submissions S."/>
        </authorList>
    </citation>
    <scope>NUCLEOTIDE SEQUENCE [LARGE SCALE GENOMIC DNA]</scope>
    <source>
        <strain evidence="7">VKM Ac-2510</strain>
    </source>
</reference>
<dbReference type="EMBL" id="FXAY01000001">
    <property type="protein sequence ID" value="SMG08596.1"/>
    <property type="molecule type" value="Genomic_DNA"/>
</dbReference>
<dbReference type="GO" id="GO:0015689">
    <property type="term" value="P:molybdate ion transport"/>
    <property type="evidence" value="ECO:0007669"/>
    <property type="project" value="InterPro"/>
</dbReference>
<evidence type="ECO:0000256" key="2">
    <source>
        <dbReference type="ARBA" id="ARBA00022723"/>
    </source>
</evidence>
<dbReference type="GO" id="GO:0030973">
    <property type="term" value="F:molybdate ion binding"/>
    <property type="evidence" value="ECO:0007669"/>
    <property type="project" value="TreeGrafter"/>
</dbReference>
<evidence type="ECO:0000313" key="7">
    <source>
        <dbReference type="Proteomes" id="UP000193244"/>
    </source>
</evidence>
<keyword evidence="4" id="KW-0500">Molybdenum</keyword>
<dbReference type="Proteomes" id="UP000193244">
    <property type="component" value="Unassembled WGS sequence"/>
</dbReference>
<feature type="signal peptide" evidence="5">
    <location>
        <begin position="1"/>
        <end position="27"/>
    </location>
</feature>
<dbReference type="PANTHER" id="PTHR30632:SF0">
    <property type="entry name" value="SULFATE-BINDING PROTEIN"/>
    <property type="match status" value="1"/>
</dbReference>
<evidence type="ECO:0000256" key="5">
    <source>
        <dbReference type="SAM" id="SignalP"/>
    </source>
</evidence>
<keyword evidence="3 5" id="KW-0732">Signal</keyword>
<dbReference type="PROSITE" id="PS51257">
    <property type="entry name" value="PROKAR_LIPOPROTEIN"/>
    <property type="match status" value="1"/>
</dbReference>
<dbReference type="CDD" id="cd13538">
    <property type="entry name" value="PBP2_ModA_like_1"/>
    <property type="match status" value="1"/>
</dbReference>
<accession>A0A1X7I2M3</accession>
<feature type="binding site" evidence="4">
    <location>
        <position position="55"/>
    </location>
    <ligand>
        <name>molybdate</name>
        <dbReference type="ChEBI" id="CHEBI:36264"/>
    </ligand>
</feature>
<dbReference type="STRING" id="150121.SAMN06296010_0129"/>
<dbReference type="NCBIfam" id="TIGR01256">
    <property type="entry name" value="modA"/>
    <property type="match status" value="1"/>
</dbReference>
<dbReference type="InterPro" id="IPR005950">
    <property type="entry name" value="ModA"/>
</dbReference>
<evidence type="ECO:0000256" key="3">
    <source>
        <dbReference type="ARBA" id="ARBA00022729"/>
    </source>
</evidence>
<dbReference type="PIRSF" id="PIRSF004846">
    <property type="entry name" value="ModA"/>
    <property type="match status" value="1"/>
</dbReference>
<dbReference type="InterPro" id="IPR050682">
    <property type="entry name" value="ModA/WtpA"/>
</dbReference>
<sequence>MKKVVLASLAVVGAVCLLAGCASPSTGSGGATWSGNTPSETPVGDQTLSVFAAASLKGTFTELASEFEKSHPGVTVSLTFAGSADLVSQVTEGAPADVVAFADEKNMAKLTDAKLIRGTPQLFASNTLEIAVPRGNPAAITSFQDLTKPDAKVVICAAQVPCGSATAKIEQATGITLTPVSEESAVTDVLGKVSSGEADAGLVYVTDVEAAGDAIEGITFPEAAGAVNKYPVGVTTAAVQPELAAEFATLITGADGQKILASAGFAKP</sequence>
<comment type="similarity">
    <text evidence="1">Belongs to the bacterial solute-binding protein ModA family.</text>
</comment>
<keyword evidence="2 4" id="KW-0479">Metal-binding</keyword>
<evidence type="ECO:0000313" key="6">
    <source>
        <dbReference type="EMBL" id="SMG08596.1"/>
    </source>
</evidence>
<evidence type="ECO:0000256" key="4">
    <source>
        <dbReference type="PIRSR" id="PIRSR004846-1"/>
    </source>
</evidence>
<dbReference type="GO" id="GO:0046872">
    <property type="term" value="F:metal ion binding"/>
    <property type="evidence" value="ECO:0007669"/>
    <property type="project" value="UniProtKB-KW"/>
</dbReference>
<feature type="binding site" evidence="4">
    <location>
        <position position="186"/>
    </location>
    <ligand>
        <name>molybdate</name>
        <dbReference type="ChEBI" id="CHEBI:36264"/>
    </ligand>
</feature>
<dbReference type="Gene3D" id="3.40.190.10">
    <property type="entry name" value="Periplasmic binding protein-like II"/>
    <property type="match status" value="2"/>
</dbReference>
<keyword evidence="7" id="KW-1185">Reference proteome</keyword>
<dbReference type="PANTHER" id="PTHR30632">
    <property type="entry name" value="MOLYBDATE-BINDING PERIPLASMIC PROTEIN"/>
    <property type="match status" value="1"/>
</dbReference>
<name>A0A1X7I2M3_9MICO</name>
<dbReference type="SUPFAM" id="SSF53850">
    <property type="entry name" value="Periplasmic binding protein-like II"/>
    <property type="match status" value="1"/>
</dbReference>
<feature type="binding site" evidence="4">
    <location>
        <position position="83"/>
    </location>
    <ligand>
        <name>molybdate</name>
        <dbReference type="ChEBI" id="CHEBI:36264"/>
    </ligand>
</feature>
<dbReference type="RefSeq" id="WP_085481980.1">
    <property type="nucleotide sequence ID" value="NZ_FXAY01000001.1"/>
</dbReference>
<dbReference type="Pfam" id="PF13531">
    <property type="entry name" value="SBP_bac_11"/>
    <property type="match status" value="1"/>
</dbReference>
<evidence type="ECO:0000256" key="1">
    <source>
        <dbReference type="ARBA" id="ARBA00009175"/>
    </source>
</evidence>
<protein>
    <submittedName>
        <fullName evidence="6">Molybdate transport system substrate-binding protein</fullName>
    </submittedName>
</protein>
<proteinExistence type="inferred from homology"/>
<feature type="binding site" evidence="4">
    <location>
        <position position="204"/>
    </location>
    <ligand>
        <name>molybdate</name>
        <dbReference type="ChEBI" id="CHEBI:36264"/>
    </ligand>
</feature>
<dbReference type="AlphaFoldDB" id="A0A1X7I2M3"/>
<feature type="chain" id="PRO_5012100944" evidence="5">
    <location>
        <begin position="28"/>
        <end position="268"/>
    </location>
</feature>